<accession>A0A238ZQP9</accession>
<sequence>MDKYFNDFKKISRLEKEITILKEENLELKKILKEVMVTVYKVTPEHFGNSE</sequence>
<reference evidence="1 2" key="1">
    <citation type="submission" date="2017-06" db="EMBL/GenBank/DDBJ databases">
        <authorList>
            <person name="Kim H.J."/>
            <person name="Triplett B.A."/>
        </authorList>
    </citation>
    <scope>NUCLEOTIDE SEQUENCE [LARGE SCALE GENOMIC DNA]</scope>
    <source>
        <strain evidence="1 2">SCA</strain>
    </source>
</reference>
<name>A0A238ZQP9_9FIRM</name>
<proteinExistence type="predicted"/>
<dbReference type="EMBL" id="FZOJ01000001">
    <property type="protein sequence ID" value="SNR85519.1"/>
    <property type="molecule type" value="Genomic_DNA"/>
</dbReference>
<evidence type="ECO:0000313" key="2">
    <source>
        <dbReference type="Proteomes" id="UP000198304"/>
    </source>
</evidence>
<gene>
    <name evidence="1" type="ORF">SAMN05446037_100131</name>
</gene>
<protein>
    <submittedName>
        <fullName evidence="1">Uncharacterized protein</fullName>
    </submittedName>
</protein>
<evidence type="ECO:0000313" key="1">
    <source>
        <dbReference type="EMBL" id="SNR85519.1"/>
    </source>
</evidence>
<organism evidence="1 2">
    <name type="scientific">Anaerovirgula multivorans</name>
    <dbReference type="NCBI Taxonomy" id="312168"/>
    <lineage>
        <taxon>Bacteria</taxon>
        <taxon>Bacillati</taxon>
        <taxon>Bacillota</taxon>
        <taxon>Clostridia</taxon>
        <taxon>Peptostreptococcales</taxon>
        <taxon>Natronincolaceae</taxon>
        <taxon>Anaerovirgula</taxon>
    </lineage>
</organism>
<dbReference type="RefSeq" id="WP_176431106.1">
    <property type="nucleotide sequence ID" value="NZ_FZOJ01000001.1"/>
</dbReference>
<keyword evidence="2" id="KW-1185">Reference proteome</keyword>
<dbReference type="AlphaFoldDB" id="A0A238ZQP9"/>
<dbReference type="Proteomes" id="UP000198304">
    <property type="component" value="Unassembled WGS sequence"/>
</dbReference>